<evidence type="ECO:0000313" key="10">
    <source>
        <dbReference type="Proteomes" id="UP001589562"/>
    </source>
</evidence>
<dbReference type="Gene3D" id="2.60.120.260">
    <property type="entry name" value="Galactose-binding domain-like"/>
    <property type="match status" value="2"/>
</dbReference>
<evidence type="ECO:0000256" key="1">
    <source>
        <dbReference type="ARBA" id="ARBA00022723"/>
    </source>
</evidence>
<keyword evidence="5" id="KW-0325">Glycoprotein</keyword>
<dbReference type="InterPro" id="IPR052063">
    <property type="entry name" value="Polysaccharide_Lyase_1"/>
</dbReference>
<dbReference type="InterPro" id="IPR006584">
    <property type="entry name" value="Cellulose-bd_IV"/>
</dbReference>
<evidence type="ECO:0000259" key="8">
    <source>
        <dbReference type="PROSITE" id="PS51175"/>
    </source>
</evidence>
<dbReference type="InterPro" id="IPR012334">
    <property type="entry name" value="Pectin_lyas_fold"/>
</dbReference>
<keyword evidence="3" id="KW-0378">Hydrolase</keyword>
<sequence>MKQKFLLWTFLAFFSMQMKAQTYDIVVAKDGSGNYTTVQAAVNAAPSNSSARTEIYIKNGTYYEVITVPSNKTNLTFIGQSSTGTILTYNNYASKINPATGAAYGTSNSASTFINGAGFYALNLTFSNSSGPVGQAVAVRSTADKAVFKNCRFLGNQDTYYPHSGRSYHENCYFEGTTDFIFGGAIAYFQNCQLYTKGGTSVTAANTPSHLAYGFVFNNCQITGSGSNITDLGRPWGGYASVTFMNTSMTNAIKAAGWNDWGNAANQSTARFAEYNNSGAGNVPSSRVSWAKKLTAAQAASYTKSNVLKANNANPQVTDNWNPDSIINSVTGGGTAFQTIQAESYSSQSGTQNEASSEGTDNVGYINNGDWVMFEDINFGSGAGSFLARAATAGIGGTISILLGGTSGTLIGTCNITPTGGWQTYTNFTCAVSQVSGIHDVYLVFQGGSGYLYNLNHISFSVPQAAALLTKHGAGGSSQTVGINTAITGFYYSWQNATTVNVTGLPSGVNAAINNTAKTITFSGTPTVSGTFNYTITTVGGSPNTTKSGTLTVTAATQKSASTQKAAAALAVTSPAFPGAEGFGRYTTGGRGGQVIYVTNLNDSGAGSLRAAVTATGTRTVMFKVSGIIALNSDLRINNGNITIAGQTAPGDGICLKNYSVNIDADNVIIRYIRFRMGDQAQHEGDAIGGRNHKNIIIDHCSMSWSTDECASFYDNENFTMQWCLMSESLRVSVHDKGIHGYGGIWGGKKASFHHNMLAHHDSRNVRFCGSRYSGLPNLEHVDFRNNVIYNWGGNSAYAAEGGSYNLTNNYYKAGPATGSGVNDRIISPGQDDGSNNQAAGVWGKFYVNGNHTTVNSATTDNNWNGVDPNPSSKSKTELRVNTEYDFGQMTTHSAANAYNRVLAYVGASLKRDAVDNRIVLEATNGNFTYTGSNGSTKGLIDTQSDVGGWPVYNSTTAPTDTDNDGIPNSWESANGLNSNNVSDGILYTLSPIYTNLEVYINELVGTITANQNQNGTANYTELTSTATLVKHGAGSANQTVSLNTPIVGFNYSWTNAASATASGLPAGVTAVVNVSAQTITISGTPTQSGTFNFTVITTGGSPSASVSGTISVTGNSTIAEISIDENQIGFCSVEGTIDSNNAGFQGAGFANTNNAVGAGIEWSVNTSSGNYMLRWKYSNGGTTARPGKVIVDGVTLASADFNPTTNWTTWAENSSSLVTVTLSGGNHIIRLEATTASGLANIDKIEVEGINPTPVSCGSTSKIALSDNTIVDVDEAKTELKTYPVPFKNEFYIDLGTIGKVKQILVFNMLGLQIYAINEINDSTVKVNIDGSAGIYLIKIITVNGVVNKTILKE</sequence>
<dbReference type="CDD" id="cd04082">
    <property type="entry name" value="CBM35_pectate_lyase-like"/>
    <property type="match status" value="1"/>
</dbReference>
<dbReference type="RefSeq" id="WP_278009886.1">
    <property type="nucleotide sequence ID" value="NZ_CP121112.1"/>
</dbReference>
<dbReference type="PANTHER" id="PTHR42970">
    <property type="entry name" value="PECTATE LYASE C-RELATED"/>
    <property type="match status" value="1"/>
</dbReference>
<dbReference type="Gene3D" id="2.60.40.10">
    <property type="entry name" value="Immunoglobulins"/>
    <property type="match status" value="1"/>
</dbReference>
<feature type="signal peptide" evidence="7">
    <location>
        <begin position="1"/>
        <end position="20"/>
    </location>
</feature>
<feature type="domain" description="CBM6" evidence="8">
    <location>
        <begin position="1118"/>
        <end position="1249"/>
    </location>
</feature>
<protein>
    <submittedName>
        <fullName evidence="9">Pectinesterase family protein</fullName>
    </submittedName>
</protein>
<feature type="domain" description="CBM6" evidence="8">
    <location>
        <begin position="338"/>
        <end position="461"/>
    </location>
</feature>
<dbReference type="NCBIfam" id="TIGR04183">
    <property type="entry name" value="Por_Secre_tail"/>
    <property type="match status" value="1"/>
</dbReference>
<dbReference type="InterPro" id="IPR011050">
    <property type="entry name" value="Pectin_lyase_fold/virulence"/>
</dbReference>
<feature type="region of interest" description="Disordered" evidence="6">
    <location>
        <begin position="857"/>
        <end position="877"/>
    </location>
</feature>
<dbReference type="EMBL" id="JBHMFE010000020">
    <property type="protein sequence ID" value="MFB9110068.1"/>
    <property type="molecule type" value="Genomic_DNA"/>
</dbReference>
<dbReference type="SUPFAM" id="SSF49785">
    <property type="entry name" value="Galactose-binding domain-like"/>
    <property type="match status" value="2"/>
</dbReference>
<evidence type="ECO:0000313" key="9">
    <source>
        <dbReference type="EMBL" id="MFB9110068.1"/>
    </source>
</evidence>
<dbReference type="Pfam" id="PF03422">
    <property type="entry name" value="CBM_6"/>
    <property type="match status" value="2"/>
</dbReference>
<dbReference type="PROSITE" id="PS51175">
    <property type="entry name" value="CBM6"/>
    <property type="match status" value="2"/>
</dbReference>
<keyword evidence="1" id="KW-0479">Metal-binding</keyword>
<dbReference type="InterPro" id="IPR013783">
    <property type="entry name" value="Ig-like_fold"/>
</dbReference>
<dbReference type="SUPFAM" id="SSF51126">
    <property type="entry name" value="Pectin lyase-like"/>
    <property type="match status" value="2"/>
</dbReference>
<feature type="chain" id="PRO_5046358292" evidence="7">
    <location>
        <begin position="21"/>
        <end position="1355"/>
    </location>
</feature>
<feature type="compositionally biased region" description="Polar residues" evidence="6">
    <location>
        <begin position="857"/>
        <end position="874"/>
    </location>
</feature>
<evidence type="ECO:0000256" key="7">
    <source>
        <dbReference type="SAM" id="SignalP"/>
    </source>
</evidence>
<dbReference type="Gene3D" id="2.160.20.10">
    <property type="entry name" value="Single-stranded right-handed beta-helix, Pectin lyase-like"/>
    <property type="match status" value="2"/>
</dbReference>
<evidence type="ECO:0000256" key="2">
    <source>
        <dbReference type="ARBA" id="ARBA00022729"/>
    </source>
</evidence>
<accession>A0ABV5HE27</accession>
<comment type="caution">
    <text evidence="9">The sequence shown here is derived from an EMBL/GenBank/DDBJ whole genome shotgun (WGS) entry which is preliminary data.</text>
</comment>
<dbReference type="InterPro" id="IPR008979">
    <property type="entry name" value="Galactose-bd-like_sf"/>
</dbReference>
<dbReference type="PANTHER" id="PTHR42970:SF1">
    <property type="entry name" value="PECTATE LYASE C-RELATED"/>
    <property type="match status" value="1"/>
</dbReference>
<keyword evidence="2 7" id="KW-0732">Signal</keyword>
<dbReference type="Pfam" id="PF01095">
    <property type="entry name" value="Pectinesterase"/>
    <property type="match status" value="1"/>
</dbReference>
<dbReference type="CDD" id="cd04084">
    <property type="entry name" value="CBM6_xylanase-like"/>
    <property type="match status" value="1"/>
</dbReference>
<evidence type="ECO:0000256" key="5">
    <source>
        <dbReference type="ARBA" id="ARBA00023180"/>
    </source>
</evidence>
<evidence type="ECO:0000256" key="4">
    <source>
        <dbReference type="ARBA" id="ARBA00023085"/>
    </source>
</evidence>
<dbReference type="InterPro" id="IPR026444">
    <property type="entry name" value="Secre_tail"/>
</dbReference>
<organism evidence="9 10">
    <name type="scientific">Flavobacterium gyeonganense</name>
    <dbReference type="NCBI Taxonomy" id="1310418"/>
    <lineage>
        <taxon>Bacteria</taxon>
        <taxon>Pseudomonadati</taxon>
        <taxon>Bacteroidota</taxon>
        <taxon>Flavobacteriia</taxon>
        <taxon>Flavobacteriales</taxon>
        <taxon>Flavobacteriaceae</taxon>
        <taxon>Flavobacterium</taxon>
    </lineage>
</organism>
<keyword evidence="4" id="KW-0063">Aspartyl esterase</keyword>
<evidence type="ECO:0000256" key="6">
    <source>
        <dbReference type="SAM" id="MobiDB-lite"/>
    </source>
</evidence>
<gene>
    <name evidence="9" type="ORF">ACFFVK_15895</name>
</gene>
<proteinExistence type="predicted"/>
<evidence type="ECO:0000256" key="3">
    <source>
        <dbReference type="ARBA" id="ARBA00022801"/>
    </source>
</evidence>
<dbReference type="Proteomes" id="UP001589562">
    <property type="component" value="Unassembled WGS sequence"/>
</dbReference>
<reference evidence="9 10" key="1">
    <citation type="submission" date="2024-09" db="EMBL/GenBank/DDBJ databases">
        <authorList>
            <person name="Sun Q."/>
            <person name="Mori K."/>
        </authorList>
    </citation>
    <scope>NUCLEOTIDE SEQUENCE [LARGE SCALE GENOMIC DNA]</scope>
    <source>
        <strain evidence="9 10">CECT 8365</strain>
    </source>
</reference>
<name>A0ABV5HE27_9FLAO</name>
<dbReference type="InterPro" id="IPR000070">
    <property type="entry name" value="Pectinesterase_cat"/>
</dbReference>
<dbReference type="InterPro" id="IPR005084">
    <property type="entry name" value="CBM6"/>
</dbReference>
<keyword evidence="10" id="KW-1185">Reference proteome</keyword>
<dbReference type="SMART" id="SM00606">
    <property type="entry name" value="CBD_IV"/>
    <property type="match status" value="1"/>
</dbReference>